<accession>A0AAJ1SU23</accession>
<name>A0AAJ1SU23_9MICC</name>
<dbReference type="Gene3D" id="3.30.450.40">
    <property type="match status" value="1"/>
</dbReference>
<dbReference type="InterPro" id="IPR036388">
    <property type="entry name" value="WH-like_DNA-bd_sf"/>
</dbReference>
<dbReference type="SMART" id="SM01012">
    <property type="entry name" value="ANTAR"/>
    <property type="match status" value="1"/>
</dbReference>
<comment type="caution">
    <text evidence="6">The sequence shown here is derived from an EMBL/GenBank/DDBJ whole genome shotgun (WGS) entry which is preliminary data.</text>
</comment>
<evidence type="ECO:0000259" key="5">
    <source>
        <dbReference type="PROSITE" id="PS50921"/>
    </source>
</evidence>
<evidence type="ECO:0000313" key="6">
    <source>
        <dbReference type="EMBL" id="MDQ0145778.1"/>
    </source>
</evidence>
<keyword evidence="3" id="KW-0805">Transcription regulation</keyword>
<dbReference type="Gene3D" id="1.10.10.10">
    <property type="entry name" value="Winged helix-like DNA-binding domain superfamily/Winged helix DNA-binding domain"/>
    <property type="match status" value="1"/>
</dbReference>
<evidence type="ECO:0000256" key="3">
    <source>
        <dbReference type="ARBA" id="ARBA00023015"/>
    </source>
</evidence>
<gene>
    <name evidence="6" type="ORF">J2T23_001670</name>
</gene>
<keyword evidence="4" id="KW-0804">Transcription</keyword>
<protein>
    <recommendedName>
        <fullName evidence="5">ANTAR domain-containing protein</fullName>
    </recommendedName>
</protein>
<dbReference type="SUPFAM" id="SSF52172">
    <property type="entry name" value="CheY-like"/>
    <property type="match status" value="1"/>
</dbReference>
<dbReference type="PIRSF" id="PIRSF036625">
    <property type="entry name" value="GAF_ANTAR"/>
    <property type="match status" value="1"/>
</dbReference>
<dbReference type="Pfam" id="PF03861">
    <property type="entry name" value="ANTAR"/>
    <property type="match status" value="1"/>
</dbReference>
<dbReference type="RefSeq" id="WP_307358833.1">
    <property type="nucleotide sequence ID" value="NZ_JAUSTB010000004.1"/>
</dbReference>
<dbReference type="InterPro" id="IPR012074">
    <property type="entry name" value="GAF_ANTAR"/>
</dbReference>
<evidence type="ECO:0000313" key="7">
    <source>
        <dbReference type="Proteomes" id="UP001239267"/>
    </source>
</evidence>
<evidence type="ECO:0000256" key="4">
    <source>
        <dbReference type="ARBA" id="ARBA00023163"/>
    </source>
</evidence>
<dbReference type="SUPFAM" id="SSF55781">
    <property type="entry name" value="GAF domain-like"/>
    <property type="match status" value="1"/>
</dbReference>
<dbReference type="Pfam" id="PF01590">
    <property type="entry name" value="GAF"/>
    <property type="match status" value="1"/>
</dbReference>
<organism evidence="6 7">
    <name type="scientific">Pseudarthrobacter niigatensis</name>
    <dbReference type="NCBI Taxonomy" id="369935"/>
    <lineage>
        <taxon>Bacteria</taxon>
        <taxon>Bacillati</taxon>
        <taxon>Actinomycetota</taxon>
        <taxon>Actinomycetes</taxon>
        <taxon>Micrococcales</taxon>
        <taxon>Micrococcaceae</taxon>
        <taxon>Pseudarthrobacter</taxon>
    </lineage>
</organism>
<evidence type="ECO:0000256" key="2">
    <source>
        <dbReference type="ARBA" id="ARBA00022777"/>
    </source>
</evidence>
<keyword evidence="7" id="KW-1185">Reference proteome</keyword>
<dbReference type="EMBL" id="JAUSTB010000004">
    <property type="protein sequence ID" value="MDQ0145778.1"/>
    <property type="molecule type" value="Genomic_DNA"/>
</dbReference>
<dbReference type="PROSITE" id="PS50921">
    <property type="entry name" value="ANTAR"/>
    <property type="match status" value="1"/>
</dbReference>
<dbReference type="GO" id="GO:0016301">
    <property type="term" value="F:kinase activity"/>
    <property type="evidence" value="ECO:0007669"/>
    <property type="project" value="UniProtKB-KW"/>
</dbReference>
<reference evidence="6 7" key="1">
    <citation type="submission" date="2023-07" db="EMBL/GenBank/DDBJ databases">
        <title>Sorghum-associated microbial communities from plants grown in Nebraska, USA.</title>
        <authorList>
            <person name="Schachtman D."/>
        </authorList>
    </citation>
    <scope>NUCLEOTIDE SEQUENCE [LARGE SCALE GENOMIC DNA]</scope>
    <source>
        <strain evidence="6 7">DS1001</strain>
    </source>
</reference>
<dbReference type="GO" id="GO:0003723">
    <property type="term" value="F:RNA binding"/>
    <property type="evidence" value="ECO:0007669"/>
    <property type="project" value="InterPro"/>
</dbReference>
<evidence type="ECO:0000256" key="1">
    <source>
        <dbReference type="ARBA" id="ARBA00022679"/>
    </source>
</evidence>
<proteinExistence type="predicted"/>
<dbReference type="InterPro" id="IPR003018">
    <property type="entry name" value="GAF"/>
</dbReference>
<feature type="domain" description="ANTAR" evidence="5">
    <location>
        <begin position="174"/>
        <end position="235"/>
    </location>
</feature>
<dbReference type="InterPro" id="IPR011006">
    <property type="entry name" value="CheY-like_superfamily"/>
</dbReference>
<keyword evidence="1" id="KW-0808">Transferase</keyword>
<dbReference type="AlphaFoldDB" id="A0AAJ1SU23"/>
<keyword evidence="2" id="KW-0418">Kinase</keyword>
<dbReference type="InterPro" id="IPR005561">
    <property type="entry name" value="ANTAR"/>
</dbReference>
<dbReference type="Proteomes" id="UP001239267">
    <property type="component" value="Unassembled WGS sequence"/>
</dbReference>
<dbReference type="InterPro" id="IPR029016">
    <property type="entry name" value="GAF-like_dom_sf"/>
</dbReference>
<sequence>MPHADVFGAENFADVALHLQESFLHTPEVGAILQDLAAYAVGRLGSTDPGCSCEITVLRPKKPVTTACSNHAAKVMNQVEFKHGDGPGLTAMRTSATVLVADLRLEQRWPDYVQAVQDQGFLSVLSIPVELEGDAQGVLTFYCSHPVDPRDNRVDVAETFVRRASKGLTLCLRMLRLEETRAGMTAAMQTRTVIDLATGAIMAQNRCTQDAAFKLLREASNTRNMKLRDVAAMVISSVAGVTDTFTYFDE</sequence>